<feature type="transmembrane region" description="Helical" evidence="9">
    <location>
        <begin position="35"/>
        <end position="56"/>
    </location>
</feature>
<dbReference type="AlphaFoldDB" id="A0A382UQH8"/>
<dbReference type="PANTHER" id="PTHR33910:SF1">
    <property type="entry name" value="PROTEIN TRANSLOCASE SUBUNIT SECE"/>
    <property type="match status" value="1"/>
</dbReference>
<sequence>MAVVQKVKDTQVFAEECWAELQKVTWPDSDQLRSATLVVIFFTIAVSAVIWFMDVVSDWGIRTIMGFFGA</sequence>
<dbReference type="GO" id="GO:0009306">
    <property type="term" value="P:protein secretion"/>
    <property type="evidence" value="ECO:0007669"/>
    <property type="project" value="InterPro"/>
</dbReference>
<reference evidence="10" key="1">
    <citation type="submission" date="2018-05" db="EMBL/GenBank/DDBJ databases">
        <authorList>
            <person name="Lanie J.A."/>
            <person name="Ng W.-L."/>
            <person name="Kazmierczak K.M."/>
            <person name="Andrzejewski T.M."/>
            <person name="Davidsen T.M."/>
            <person name="Wayne K.J."/>
            <person name="Tettelin H."/>
            <person name="Glass J.I."/>
            <person name="Rusch D."/>
            <person name="Podicherti R."/>
            <person name="Tsui H.-C.T."/>
            <person name="Winkler M.E."/>
        </authorList>
    </citation>
    <scope>NUCLEOTIDE SEQUENCE</scope>
</reference>
<keyword evidence="6 9" id="KW-1133">Transmembrane helix</keyword>
<keyword evidence="2" id="KW-0813">Transport</keyword>
<dbReference type="GO" id="GO:0005886">
    <property type="term" value="C:plasma membrane"/>
    <property type="evidence" value="ECO:0007669"/>
    <property type="project" value="TreeGrafter"/>
</dbReference>
<dbReference type="Pfam" id="PF00584">
    <property type="entry name" value="SecE"/>
    <property type="match status" value="1"/>
</dbReference>
<dbReference type="NCBIfam" id="TIGR00964">
    <property type="entry name" value="secE_bact"/>
    <property type="match status" value="1"/>
</dbReference>
<organism evidence="10">
    <name type="scientific">marine metagenome</name>
    <dbReference type="NCBI Taxonomy" id="408172"/>
    <lineage>
        <taxon>unclassified sequences</taxon>
        <taxon>metagenomes</taxon>
        <taxon>ecological metagenomes</taxon>
    </lineage>
</organism>
<keyword evidence="4 9" id="KW-0812">Transmembrane</keyword>
<evidence type="ECO:0000256" key="3">
    <source>
        <dbReference type="ARBA" id="ARBA00022475"/>
    </source>
</evidence>
<dbReference type="InterPro" id="IPR038379">
    <property type="entry name" value="SecE_sf"/>
</dbReference>
<dbReference type="HAMAP" id="MF_00422">
    <property type="entry name" value="SecE"/>
    <property type="match status" value="1"/>
</dbReference>
<dbReference type="GO" id="GO:0006605">
    <property type="term" value="P:protein targeting"/>
    <property type="evidence" value="ECO:0007669"/>
    <property type="project" value="InterPro"/>
</dbReference>
<dbReference type="Gene3D" id="1.20.5.1030">
    <property type="entry name" value="Preprotein translocase secy subunit"/>
    <property type="match status" value="1"/>
</dbReference>
<dbReference type="GO" id="GO:0008320">
    <property type="term" value="F:protein transmembrane transporter activity"/>
    <property type="evidence" value="ECO:0007669"/>
    <property type="project" value="InterPro"/>
</dbReference>
<dbReference type="GO" id="GO:0006886">
    <property type="term" value="P:intracellular protein transport"/>
    <property type="evidence" value="ECO:0007669"/>
    <property type="project" value="InterPro"/>
</dbReference>
<proteinExistence type="inferred from homology"/>
<evidence type="ECO:0000256" key="1">
    <source>
        <dbReference type="ARBA" id="ARBA00004370"/>
    </source>
</evidence>
<dbReference type="EMBL" id="UINC01145669">
    <property type="protein sequence ID" value="SVD35941.1"/>
    <property type="molecule type" value="Genomic_DNA"/>
</dbReference>
<evidence type="ECO:0000256" key="9">
    <source>
        <dbReference type="SAM" id="Phobius"/>
    </source>
</evidence>
<protein>
    <recommendedName>
        <fullName evidence="11">Preprotein translocase subunit SecE</fullName>
    </recommendedName>
</protein>
<evidence type="ECO:0008006" key="11">
    <source>
        <dbReference type="Google" id="ProtNLM"/>
    </source>
</evidence>
<dbReference type="InterPro" id="IPR001901">
    <property type="entry name" value="Translocase_SecE/Sec61-g"/>
</dbReference>
<evidence type="ECO:0000313" key="10">
    <source>
        <dbReference type="EMBL" id="SVD35941.1"/>
    </source>
</evidence>
<dbReference type="PROSITE" id="PS01067">
    <property type="entry name" value="SECE_SEC61G"/>
    <property type="match status" value="1"/>
</dbReference>
<evidence type="ECO:0000256" key="4">
    <source>
        <dbReference type="ARBA" id="ARBA00022692"/>
    </source>
</evidence>
<evidence type="ECO:0000256" key="5">
    <source>
        <dbReference type="ARBA" id="ARBA00022927"/>
    </source>
</evidence>
<evidence type="ECO:0000256" key="7">
    <source>
        <dbReference type="ARBA" id="ARBA00023010"/>
    </source>
</evidence>
<dbReference type="InterPro" id="IPR005807">
    <property type="entry name" value="SecE_bac"/>
</dbReference>
<keyword evidence="7" id="KW-0811">Translocation</keyword>
<evidence type="ECO:0000256" key="6">
    <source>
        <dbReference type="ARBA" id="ARBA00022989"/>
    </source>
</evidence>
<evidence type="ECO:0000256" key="8">
    <source>
        <dbReference type="ARBA" id="ARBA00023136"/>
    </source>
</evidence>
<dbReference type="GO" id="GO:0043952">
    <property type="term" value="P:protein transport by the Sec complex"/>
    <property type="evidence" value="ECO:0007669"/>
    <property type="project" value="TreeGrafter"/>
</dbReference>
<dbReference type="PANTHER" id="PTHR33910">
    <property type="entry name" value="PROTEIN TRANSLOCASE SUBUNIT SECE"/>
    <property type="match status" value="1"/>
</dbReference>
<comment type="subcellular location">
    <subcellularLocation>
        <location evidence="1">Membrane</location>
    </subcellularLocation>
</comment>
<keyword evidence="3" id="KW-1003">Cell membrane</keyword>
<accession>A0A382UQH8</accession>
<name>A0A382UQH8_9ZZZZ</name>
<keyword evidence="8 9" id="KW-0472">Membrane</keyword>
<keyword evidence="5" id="KW-0653">Protein transport</keyword>
<evidence type="ECO:0000256" key="2">
    <source>
        <dbReference type="ARBA" id="ARBA00022448"/>
    </source>
</evidence>
<gene>
    <name evidence="10" type="ORF">METZ01_LOCUS388795</name>
</gene>